<gene>
    <name evidence="8" type="ORF">YQE_10441</name>
</gene>
<keyword evidence="4" id="KW-0472">Membrane</keyword>
<keyword evidence="4" id="KW-1133">Transmembrane helix</keyword>
<dbReference type="HOGENOM" id="CLU_1483470_0_0_1"/>
<accession>N6TWV1</accession>
<keyword evidence="3" id="KW-0812">Transmembrane</keyword>
<name>N6TWV1_DENPD</name>
<reference evidence="8" key="1">
    <citation type="journal article" date="2013" name="Genome Biol.">
        <title>Draft genome of the mountain pine beetle, Dendroctonus ponderosae Hopkins, a major forest pest.</title>
        <authorList>
            <person name="Keeling C.I."/>
            <person name="Yuen M.M."/>
            <person name="Liao N.Y."/>
            <person name="Docking T.R."/>
            <person name="Chan S.K."/>
            <person name="Taylor G.A."/>
            <person name="Palmquist D.L."/>
            <person name="Jackman S.D."/>
            <person name="Nguyen A."/>
            <person name="Li M."/>
            <person name="Henderson H."/>
            <person name="Janes J.K."/>
            <person name="Zhao Y."/>
            <person name="Pandoh P."/>
            <person name="Moore R."/>
            <person name="Sperling F.A."/>
            <person name="Huber D.P."/>
            <person name="Birol I."/>
            <person name="Jones S.J."/>
            <person name="Bohlmann J."/>
        </authorList>
    </citation>
    <scope>NUCLEOTIDE SEQUENCE</scope>
</reference>
<dbReference type="OrthoDB" id="6134459at2759"/>
<dbReference type="AlphaFoldDB" id="N6TWV1"/>
<organism evidence="8">
    <name type="scientific">Dendroctonus ponderosae</name>
    <name type="common">Mountain pine beetle</name>
    <dbReference type="NCBI Taxonomy" id="77166"/>
    <lineage>
        <taxon>Eukaryota</taxon>
        <taxon>Metazoa</taxon>
        <taxon>Ecdysozoa</taxon>
        <taxon>Arthropoda</taxon>
        <taxon>Hexapoda</taxon>
        <taxon>Insecta</taxon>
        <taxon>Pterygota</taxon>
        <taxon>Neoptera</taxon>
        <taxon>Endopterygota</taxon>
        <taxon>Coleoptera</taxon>
        <taxon>Polyphaga</taxon>
        <taxon>Cucujiformia</taxon>
        <taxon>Curculionidae</taxon>
        <taxon>Scolytinae</taxon>
        <taxon>Dendroctonus</taxon>
    </lineage>
</organism>
<dbReference type="GO" id="GO:0012505">
    <property type="term" value="C:endomembrane system"/>
    <property type="evidence" value="ECO:0007669"/>
    <property type="project" value="UniProtKB-SubCell"/>
</dbReference>
<evidence type="ECO:0000256" key="2">
    <source>
        <dbReference type="ARBA" id="ARBA00008979"/>
    </source>
</evidence>
<dbReference type="GO" id="GO:0004930">
    <property type="term" value="F:G protein-coupled receptor activity"/>
    <property type="evidence" value="ECO:0007669"/>
    <property type="project" value="UniProtKB-KW"/>
</dbReference>
<evidence type="ECO:0000256" key="3">
    <source>
        <dbReference type="ARBA" id="ARBA00022692"/>
    </source>
</evidence>
<feature type="non-terminal residue" evidence="8">
    <location>
        <position position="1"/>
    </location>
</feature>
<evidence type="ECO:0000256" key="1">
    <source>
        <dbReference type="ARBA" id="ARBA00004127"/>
    </source>
</evidence>
<sequence length="182" mass="20814">MNPERPRTRWKDDIQRLAATQCMTTDRMYHSCEENLLYAKNLARYVRIGLPDCKIIQDIKSHTSTSNLGNISVEDYCTDRTEDGTELVRICTSDFQICKFAQCVHKCCPDGFSFVNGSHCHPTFIHGLDLNFSESIQRNETRLITDFARPVHHHNIRSSENIAAVAQSVEEDPNSSIPRRAQ</sequence>
<dbReference type="InterPro" id="IPR036272">
    <property type="entry name" value="Methuselah_N_sf"/>
</dbReference>
<keyword evidence="5" id="KW-0297">G-protein coupled receptor</keyword>
<keyword evidence="6" id="KW-0675">Receptor</keyword>
<keyword evidence="7" id="KW-0807">Transducer</keyword>
<proteinExistence type="inferred from homology"/>
<evidence type="ECO:0000256" key="7">
    <source>
        <dbReference type="ARBA" id="ARBA00023224"/>
    </source>
</evidence>
<comment type="subcellular location">
    <subcellularLocation>
        <location evidence="1">Endomembrane system</location>
        <topology evidence="1">Multi-pass membrane protein</topology>
    </subcellularLocation>
</comment>
<protein>
    <submittedName>
        <fullName evidence="8">Uncharacterized protein</fullName>
    </submittedName>
</protein>
<dbReference type="SUPFAM" id="SSF63877">
    <property type="entry name" value="Methuselah ectodomain"/>
    <property type="match status" value="1"/>
</dbReference>
<comment type="similarity">
    <text evidence="2">Belongs to the G-protein coupled receptor 2 family. Mth subfamily.</text>
</comment>
<evidence type="ECO:0000256" key="4">
    <source>
        <dbReference type="ARBA" id="ARBA00022989"/>
    </source>
</evidence>
<evidence type="ECO:0000256" key="6">
    <source>
        <dbReference type="ARBA" id="ARBA00023170"/>
    </source>
</evidence>
<evidence type="ECO:0000256" key="5">
    <source>
        <dbReference type="ARBA" id="ARBA00023040"/>
    </source>
</evidence>
<evidence type="ECO:0000313" key="8">
    <source>
        <dbReference type="EMBL" id="ENN72871.1"/>
    </source>
</evidence>
<dbReference type="EMBL" id="KB741207">
    <property type="protein sequence ID" value="ENN72871.1"/>
    <property type="molecule type" value="Genomic_DNA"/>
</dbReference>